<dbReference type="KEGG" id="hmu:Hmuk_2006"/>
<keyword evidence="3" id="KW-1185">Reference proteome</keyword>
<dbReference type="PIRSF" id="PIRSF038925">
    <property type="entry name" value="AMP-prot_trans"/>
    <property type="match status" value="1"/>
</dbReference>
<dbReference type="HOGENOM" id="CLU_047250_1_1_2"/>
<dbReference type="Gene3D" id="1.10.3290.10">
    <property type="entry name" value="Fido-like domain"/>
    <property type="match status" value="1"/>
</dbReference>
<organism evidence="2 3">
    <name type="scientific">Halomicrobium mukohataei (strain ATCC 700874 / DSM 12286 / JCM 9738 / NCIMB 13541)</name>
    <name type="common">Haloarcula mukohataei</name>
    <dbReference type="NCBI Taxonomy" id="485914"/>
    <lineage>
        <taxon>Archaea</taxon>
        <taxon>Methanobacteriati</taxon>
        <taxon>Methanobacteriota</taxon>
        <taxon>Stenosarchaea group</taxon>
        <taxon>Halobacteria</taxon>
        <taxon>Halobacteriales</taxon>
        <taxon>Haloarculaceae</taxon>
        <taxon>Halomicrobium</taxon>
    </lineage>
</organism>
<evidence type="ECO:0000259" key="1">
    <source>
        <dbReference type="PROSITE" id="PS51459"/>
    </source>
</evidence>
<dbReference type="PANTHER" id="PTHR13504:SF38">
    <property type="entry name" value="FIDO DOMAIN-CONTAINING PROTEIN"/>
    <property type="match status" value="1"/>
</dbReference>
<dbReference type="AlphaFoldDB" id="C7NVZ0"/>
<dbReference type="InterPro" id="IPR025758">
    <property type="entry name" value="Fic/DOC_N"/>
</dbReference>
<dbReference type="eggNOG" id="arCOG03110">
    <property type="taxonomic scope" value="Archaea"/>
</dbReference>
<dbReference type="Pfam" id="PF13784">
    <property type="entry name" value="Fic_N"/>
    <property type="match status" value="1"/>
</dbReference>
<dbReference type="InterPro" id="IPR026287">
    <property type="entry name" value="SoFic-like"/>
</dbReference>
<dbReference type="InterPro" id="IPR036597">
    <property type="entry name" value="Fido-like_dom_sf"/>
</dbReference>
<dbReference type="GeneID" id="42179906"/>
<proteinExistence type="predicted"/>
<sequence>MKDGYLIDTPAPGKYLSADSTASLPASKFYLPDDLPPSLELSAEVIEAHGRAMHSLGRLDGFWSKVDDPETAFGLFVYKEAEQSSQVEGTQVTVSDMLQRGSDSKDVREARNYATALRDATETLINQGRSRQQLSLALLQSLHESLMETGRTDDEDPRPGEFRDRYVWIEEEQQRGYGTAVRFAPPKPEIAVSKMDNFEEYMQHGGYPTLVDIGLLHYQLETVHPFVDGNGRVGRLLIVLMLIADDILVHPLFYLSSYIRRNRDEYTDRLLAVNEEGEWNAWLEFFLIGIREQADEAFTRAKLLLQLREGYRQEYSDAAPSVQALIEALFTEPIFTVSRAAELIDMSYQAANKAVDRLEADGVVEELTGQERYRQFQANEVLGVLNRSQAEIPAPGELIAE</sequence>
<evidence type="ECO:0000313" key="3">
    <source>
        <dbReference type="Proteomes" id="UP000001746"/>
    </source>
</evidence>
<gene>
    <name evidence="2" type="ordered locus">Hmuk_2006</name>
</gene>
<dbReference type="SUPFAM" id="SSF140931">
    <property type="entry name" value="Fic-like"/>
    <property type="match status" value="1"/>
</dbReference>
<dbReference type="PANTHER" id="PTHR13504">
    <property type="entry name" value="FIDO DOMAIN-CONTAINING PROTEIN DDB_G0283145"/>
    <property type="match status" value="1"/>
</dbReference>
<dbReference type="InterPro" id="IPR003812">
    <property type="entry name" value="Fido"/>
</dbReference>
<dbReference type="EMBL" id="CP001688">
    <property type="protein sequence ID" value="ACV48119.1"/>
    <property type="molecule type" value="Genomic_DNA"/>
</dbReference>
<dbReference type="GeneID" id="8411537"/>
<dbReference type="STRING" id="485914.Hmuk_2006"/>
<name>C7NVZ0_HALMD</name>
<evidence type="ECO:0000313" key="2">
    <source>
        <dbReference type="EMBL" id="ACV48119.1"/>
    </source>
</evidence>
<protein>
    <submittedName>
        <fullName evidence="2">Filamentation induced by cAMP protein Fic</fullName>
    </submittedName>
</protein>
<dbReference type="PROSITE" id="PS51459">
    <property type="entry name" value="FIDO"/>
    <property type="match status" value="1"/>
</dbReference>
<dbReference type="Proteomes" id="UP000001746">
    <property type="component" value="Chromosome"/>
</dbReference>
<reference evidence="2 3" key="1">
    <citation type="journal article" date="2009" name="Stand. Genomic Sci.">
        <title>Complete genome sequence of Halomicrobium mukohataei type strain (arg-2).</title>
        <authorList>
            <person name="Tindall B.J."/>
            <person name="Schneider S."/>
            <person name="Lapidus A."/>
            <person name="Copeland A."/>
            <person name="Glavina Del Rio T."/>
            <person name="Nolan M."/>
            <person name="Lucas S."/>
            <person name="Chen F."/>
            <person name="Tice H."/>
            <person name="Cheng J.F."/>
            <person name="Saunders E."/>
            <person name="Bruce D."/>
            <person name="Goodwin L."/>
            <person name="Pitluck S."/>
            <person name="Mikhailova N."/>
            <person name="Pati A."/>
            <person name="Ivanova N."/>
            <person name="Mavrommatis K."/>
            <person name="Chen A."/>
            <person name="Palaniappan K."/>
            <person name="Chain P."/>
            <person name="Land M."/>
            <person name="Hauser L."/>
            <person name="Chang Y.J."/>
            <person name="Jeffries C.D."/>
            <person name="Brettin T."/>
            <person name="Han C."/>
            <person name="Rohde M."/>
            <person name="Goker M."/>
            <person name="Bristow J."/>
            <person name="Eisen J.A."/>
            <person name="Markowitz V."/>
            <person name="Hugenholtz P."/>
            <person name="Klenk H.P."/>
            <person name="Kyrpides N.C."/>
            <person name="Detter J.C."/>
        </authorList>
    </citation>
    <scope>NUCLEOTIDE SEQUENCE [LARGE SCALE GENOMIC DNA]</scope>
    <source>
        <strain evidence="3">ATCC 700874 / DSM 12286 / JCM 9738 / NCIMB 13541</strain>
    </source>
</reference>
<dbReference type="RefSeq" id="WP_015762961.1">
    <property type="nucleotide sequence ID" value="NC_013202.1"/>
</dbReference>
<dbReference type="InterPro" id="IPR040198">
    <property type="entry name" value="Fido_containing"/>
</dbReference>
<accession>C7NVZ0</accession>
<dbReference type="Pfam" id="PF02661">
    <property type="entry name" value="Fic"/>
    <property type="match status" value="1"/>
</dbReference>
<feature type="domain" description="Fido" evidence="1">
    <location>
        <begin position="134"/>
        <end position="288"/>
    </location>
</feature>